<dbReference type="RefSeq" id="WP_099853800.1">
    <property type="nucleotide sequence ID" value="NZ_CBCRYD010000020.1"/>
</dbReference>
<keyword evidence="7" id="KW-1185">Reference proteome</keyword>
<dbReference type="PANTHER" id="PTHR30514">
    <property type="entry name" value="GLUCOKINASE"/>
    <property type="match status" value="1"/>
</dbReference>
<dbReference type="GeneID" id="97133626"/>
<feature type="domain" description="SIS" evidence="5">
    <location>
        <begin position="124"/>
        <end position="265"/>
    </location>
</feature>
<name>A0ABX2MS91_9BACL</name>
<keyword evidence="2" id="KW-0238">DNA-binding</keyword>
<dbReference type="InterPro" id="IPR036388">
    <property type="entry name" value="WH-like_DNA-bd_sf"/>
</dbReference>
<evidence type="ECO:0000259" key="5">
    <source>
        <dbReference type="PROSITE" id="PS51464"/>
    </source>
</evidence>
<dbReference type="SUPFAM" id="SSF46689">
    <property type="entry name" value="Homeodomain-like"/>
    <property type="match status" value="1"/>
</dbReference>
<dbReference type="CDD" id="cd05013">
    <property type="entry name" value="SIS_RpiR"/>
    <property type="match status" value="1"/>
</dbReference>
<dbReference type="InterPro" id="IPR009057">
    <property type="entry name" value="Homeodomain-like_sf"/>
</dbReference>
<dbReference type="Pfam" id="PF01380">
    <property type="entry name" value="SIS"/>
    <property type="match status" value="1"/>
</dbReference>
<dbReference type="Gene3D" id="3.40.50.10490">
    <property type="entry name" value="Glucose-6-phosphate isomerase like protein, domain 1"/>
    <property type="match status" value="1"/>
</dbReference>
<protein>
    <submittedName>
        <fullName evidence="6">MurR/RpiR family transcriptional regulator</fullName>
    </submittedName>
</protein>
<comment type="caution">
    <text evidence="6">The sequence shown here is derived from an EMBL/GenBank/DDBJ whole genome shotgun (WGS) entry which is preliminary data.</text>
</comment>
<evidence type="ECO:0000313" key="7">
    <source>
        <dbReference type="Proteomes" id="UP000577724"/>
    </source>
</evidence>
<dbReference type="Pfam" id="PF01418">
    <property type="entry name" value="HTH_6"/>
    <property type="match status" value="1"/>
</dbReference>
<dbReference type="InterPro" id="IPR035472">
    <property type="entry name" value="RpiR-like_SIS"/>
</dbReference>
<accession>A0ABX2MS91</accession>
<sequence length="290" mass="32704">MLISDRLEQTKFSPSEQAVVKYLKEKKHAIKQQTIKEAANQTYTNPATFIKVAKKLGFNGWASLIDSYLAEIDYLNSNLDHIDANIPFTVNDSIMTIASKLTQLSVETVQDTQKLINNESLLKAVHLMDQASEIKIFTNNNNNLIIQDFCLKMNRIKKRVGVSILKGEEKFEAANCDKNDCALLISYTGDSPTLIDLIPILRENQVPIVAITSIGNNILSELSDCVLNITTREKLYTKIGNFTTNTAIIHLLNIIYAAYFSLRYESNLEHLIKISKLADFRQSSLDIINE</sequence>
<keyword evidence="1" id="KW-0805">Transcription regulation</keyword>
<dbReference type="PROSITE" id="PS51071">
    <property type="entry name" value="HTH_RPIR"/>
    <property type="match status" value="1"/>
</dbReference>
<feature type="domain" description="HTH rpiR-type" evidence="4">
    <location>
        <begin position="1"/>
        <end position="75"/>
    </location>
</feature>
<dbReference type="InterPro" id="IPR046348">
    <property type="entry name" value="SIS_dom_sf"/>
</dbReference>
<dbReference type="InterPro" id="IPR001347">
    <property type="entry name" value="SIS_dom"/>
</dbReference>
<dbReference type="PANTHER" id="PTHR30514:SF10">
    <property type="entry name" value="MURR_RPIR FAMILY TRANSCRIPTIONAL REGULATOR"/>
    <property type="match status" value="1"/>
</dbReference>
<evidence type="ECO:0000313" key="6">
    <source>
        <dbReference type="EMBL" id="NUU56958.1"/>
    </source>
</evidence>
<dbReference type="Gene3D" id="1.10.10.10">
    <property type="entry name" value="Winged helix-like DNA-binding domain superfamily/Winged helix DNA-binding domain"/>
    <property type="match status" value="1"/>
</dbReference>
<evidence type="ECO:0000256" key="1">
    <source>
        <dbReference type="ARBA" id="ARBA00023015"/>
    </source>
</evidence>
<evidence type="ECO:0000256" key="2">
    <source>
        <dbReference type="ARBA" id="ARBA00023125"/>
    </source>
</evidence>
<gene>
    <name evidence="6" type="ORF">HP548_23030</name>
</gene>
<keyword evidence="3" id="KW-0804">Transcription</keyword>
<evidence type="ECO:0000259" key="4">
    <source>
        <dbReference type="PROSITE" id="PS51071"/>
    </source>
</evidence>
<evidence type="ECO:0000256" key="3">
    <source>
        <dbReference type="ARBA" id="ARBA00023163"/>
    </source>
</evidence>
<proteinExistence type="predicted"/>
<dbReference type="Proteomes" id="UP000577724">
    <property type="component" value="Unassembled WGS sequence"/>
</dbReference>
<reference evidence="6 7" key="1">
    <citation type="submission" date="2020-05" db="EMBL/GenBank/DDBJ databases">
        <title>Genome Sequencing of Type Strains.</title>
        <authorList>
            <person name="Lemaire J.F."/>
            <person name="Inderbitzin P."/>
            <person name="Gregorio O.A."/>
            <person name="Collins S.B."/>
            <person name="Wespe N."/>
            <person name="Knight-Connoni V."/>
        </authorList>
    </citation>
    <scope>NUCLEOTIDE SEQUENCE [LARGE SCALE GENOMIC DNA]</scope>
    <source>
        <strain evidence="6 7">DSM 19942</strain>
    </source>
</reference>
<dbReference type="InterPro" id="IPR000281">
    <property type="entry name" value="HTH_RpiR"/>
</dbReference>
<organism evidence="6 7">
    <name type="scientific">Paenibacillus taichungensis</name>
    <dbReference type="NCBI Taxonomy" id="484184"/>
    <lineage>
        <taxon>Bacteria</taxon>
        <taxon>Bacillati</taxon>
        <taxon>Bacillota</taxon>
        <taxon>Bacilli</taxon>
        <taxon>Bacillales</taxon>
        <taxon>Paenibacillaceae</taxon>
        <taxon>Paenibacillus</taxon>
    </lineage>
</organism>
<dbReference type="PROSITE" id="PS51464">
    <property type="entry name" value="SIS"/>
    <property type="match status" value="1"/>
</dbReference>
<dbReference type="SUPFAM" id="SSF53697">
    <property type="entry name" value="SIS domain"/>
    <property type="match status" value="1"/>
</dbReference>
<dbReference type="InterPro" id="IPR047640">
    <property type="entry name" value="RpiR-like"/>
</dbReference>
<dbReference type="EMBL" id="JABMCC010000117">
    <property type="protein sequence ID" value="NUU56958.1"/>
    <property type="molecule type" value="Genomic_DNA"/>
</dbReference>